<comment type="similarity">
    <text evidence="1 6">Belongs to the peptidase S10 family.</text>
</comment>
<comment type="caution">
    <text evidence="7">The sequence shown here is derived from an EMBL/GenBank/DDBJ whole genome shotgun (WGS) entry which is preliminary data.</text>
</comment>
<dbReference type="PANTHER" id="PTHR11802">
    <property type="entry name" value="SERINE PROTEASE FAMILY S10 SERINE CARBOXYPEPTIDASE"/>
    <property type="match status" value="1"/>
</dbReference>
<keyword evidence="2 6" id="KW-0121">Carboxypeptidase</keyword>
<dbReference type="STRING" id="180088.A0A1J8QYV2"/>
<feature type="non-terminal residue" evidence="7">
    <location>
        <position position="292"/>
    </location>
</feature>
<dbReference type="PRINTS" id="PR00724">
    <property type="entry name" value="CRBOXYPTASEC"/>
</dbReference>
<dbReference type="InterPro" id="IPR001563">
    <property type="entry name" value="Peptidase_S10"/>
</dbReference>
<dbReference type="Gene3D" id="1.10.287.410">
    <property type="match status" value="1"/>
</dbReference>
<dbReference type="PANTHER" id="PTHR11802:SF452">
    <property type="entry name" value="CARBOXYPEPTIDASE"/>
    <property type="match status" value="1"/>
</dbReference>
<dbReference type="InterPro" id="IPR018202">
    <property type="entry name" value="Ser_caboxypep_ser_AS"/>
</dbReference>
<organism evidence="7 8">
    <name type="scientific">Rhizopogon vesiculosus</name>
    <dbReference type="NCBI Taxonomy" id="180088"/>
    <lineage>
        <taxon>Eukaryota</taxon>
        <taxon>Fungi</taxon>
        <taxon>Dikarya</taxon>
        <taxon>Basidiomycota</taxon>
        <taxon>Agaricomycotina</taxon>
        <taxon>Agaricomycetes</taxon>
        <taxon>Agaricomycetidae</taxon>
        <taxon>Boletales</taxon>
        <taxon>Suillineae</taxon>
        <taxon>Rhizopogonaceae</taxon>
        <taxon>Rhizopogon</taxon>
    </lineage>
</organism>
<evidence type="ECO:0000256" key="5">
    <source>
        <dbReference type="ARBA" id="ARBA00023180"/>
    </source>
</evidence>
<dbReference type="EC" id="3.4.16.-" evidence="6"/>
<evidence type="ECO:0000256" key="1">
    <source>
        <dbReference type="ARBA" id="ARBA00009431"/>
    </source>
</evidence>
<keyword evidence="5" id="KW-0325">Glycoprotein</keyword>
<evidence type="ECO:0000313" key="8">
    <source>
        <dbReference type="Proteomes" id="UP000183567"/>
    </source>
</evidence>
<dbReference type="Proteomes" id="UP000183567">
    <property type="component" value="Unassembled WGS sequence"/>
</dbReference>
<gene>
    <name evidence="7" type="ORF">AZE42_08631</name>
</gene>
<keyword evidence="8" id="KW-1185">Reference proteome</keyword>
<evidence type="ECO:0000313" key="7">
    <source>
        <dbReference type="EMBL" id="OJA18680.1"/>
    </source>
</evidence>
<dbReference type="InterPro" id="IPR029058">
    <property type="entry name" value="AB_hydrolase_fold"/>
</dbReference>
<evidence type="ECO:0000256" key="4">
    <source>
        <dbReference type="ARBA" id="ARBA00022801"/>
    </source>
</evidence>
<reference evidence="7 8" key="1">
    <citation type="submission" date="2016-03" db="EMBL/GenBank/DDBJ databases">
        <title>Comparative genomics of the ectomycorrhizal sister species Rhizopogon vinicolor and Rhizopogon vesiculosus (Basidiomycota: Boletales) reveals a divergence of the mating type B locus.</title>
        <authorList>
            <person name="Mujic A.B."/>
            <person name="Kuo A."/>
            <person name="Tritt A."/>
            <person name="Lipzen A."/>
            <person name="Chen C."/>
            <person name="Johnson J."/>
            <person name="Sharma A."/>
            <person name="Barry K."/>
            <person name="Grigoriev I.V."/>
            <person name="Spatafora J.W."/>
        </authorList>
    </citation>
    <scope>NUCLEOTIDE SEQUENCE [LARGE SCALE GENOMIC DNA]</scope>
    <source>
        <strain evidence="7 8">AM-OR11-056</strain>
    </source>
</reference>
<dbReference type="AlphaFoldDB" id="A0A1J8QYV2"/>
<dbReference type="PROSITE" id="PS00131">
    <property type="entry name" value="CARBOXYPEPT_SER_SER"/>
    <property type="match status" value="1"/>
</dbReference>
<dbReference type="GO" id="GO:0000324">
    <property type="term" value="C:fungal-type vacuole"/>
    <property type="evidence" value="ECO:0007669"/>
    <property type="project" value="TreeGrafter"/>
</dbReference>
<name>A0A1J8QYV2_9AGAM</name>
<dbReference type="GO" id="GO:0006508">
    <property type="term" value="P:proteolysis"/>
    <property type="evidence" value="ECO:0007669"/>
    <property type="project" value="UniProtKB-KW"/>
</dbReference>
<proteinExistence type="inferred from homology"/>
<dbReference type="GO" id="GO:0004185">
    <property type="term" value="F:serine-type carboxypeptidase activity"/>
    <property type="evidence" value="ECO:0007669"/>
    <property type="project" value="UniProtKB-UniRule"/>
</dbReference>
<protein>
    <recommendedName>
        <fullName evidence="6">Carboxypeptidase</fullName>
        <ecNumber evidence="6">3.4.16.-</ecNumber>
    </recommendedName>
</protein>
<accession>A0A1J8QYV2</accession>
<evidence type="ECO:0000256" key="6">
    <source>
        <dbReference type="RuleBase" id="RU361156"/>
    </source>
</evidence>
<keyword evidence="3 6" id="KW-0645">Protease</keyword>
<dbReference type="EMBL" id="LVVM01001353">
    <property type="protein sequence ID" value="OJA18680.1"/>
    <property type="molecule type" value="Genomic_DNA"/>
</dbReference>
<sequence>MIFLDQPINTGYSYSNDGTNINSSPVAGKDVYAFMELFLSRFPEYSTQPFHIAAESYGGTIAPHIANVIYTENKKIPVASSGLVKINLASVILGNGMTDASTCQRMIKACDDFDSWFTCVPATLYCYFQLYAPVRQSGLNPFDARIQCDHKKDGPLCYRQMGWIETYLNEPEVKAALGVNPRRNFKPVNEAVLRAFLFRGDWMHNTPLLLKEMINDGLRLLVYAGNADMMCNYMGNERWVEQLDTVFLDEFSTAPTEQWVTMNSRKMAGTVRSAGGAGSGAGNVTFVTVHEA</sequence>
<dbReference type="Pfam" id="PF00450">
    <property type="entry name" value="Peptidase_S10"/>
    <property type="match status" value="2"/>
</dbReference>
<keyword evidence="4 6" id="KW-0378">Hydrolase</keyword>
<dbReference type="Gene3D" id="3.40.50.1820">
    <property type="entry name" value="alpha/beta hydrolase"/>
    <property type="match status" value="2"/>
</dbReference>
<evidence type="ECO:0000256" key="2">
    <source>
        <dbReference type="ARBA" id="ARBA00022645"/>
    </source>
</evidence>
<dbReference type="OrthoDB" id="443318at2759"/>
<evidence type="ECO:0000256" key="3">
    <source>
        <dbReference type="ARBA" id="ARBA00022670"/>
    </source>
</evidence>
<dbReference type="SUPFAM" id="SSF53474">
    <property type="entry name" value="alpha/beta-Hydrolases"/>
    <property type="match status" value="1"/>
</dbReference>